<dbReference type="EMBL" id="WHNW01000003">
    <property type="protein sequence ID" value="MPV85945.1"/>
    <property type="molecule type" value="Genomic_DNA"/>
</dbReference>
<proteinExistence type="predicted"/>
<evidence type="ECO:0008006" key="3">
    <source>
        <dbReference type="Google" id="ProtNLM"/>
    </source>
</evidence>
<comment type="caution">
    <text evidence="1">The sequence shown here is derived from an EMBL/GenBank/DDBJ whole genome shotgun (WGS) entry which is preliminary data.</text>
</comment>
<dbReference type="RefSeq" id="WP_152809691.1">
    <property type="nucleotide sequence ID" value="NZ_WHNW01000003.1"/>
</dbReference>
<evidence type="ECO:0000313" key="2">
    <source>
        <dbReference type="Proteomes" id="UP000471298"/>
    </source>
</evidence>
<organism evidence="1 2">
    <name type="scientific">Ostreibacterium oceani</name>
    <dbReference type="NCBI Taxonomy" id="2654998"/>
    <lineage>
        <taxon>Bacteria</taxon>
        <taxon>Pseudomonadati</taxon>
        <taxon>Pseudomonadota</taxon>
        <taxon>Gammaproteobacteria</taxon>
        <taxon>Cardiobacteriales</taxon>
        <taxon>Ostreibacteriaceae</taxon>
        <taxon>Ostreibacterium</taxon>
    </lineage>
</organism>
<name>A0A6N7EWI1_9GAMM</name>
<dbReference type="InParanoid" id="A0A6N7EWI1"/>
<dbReference type="PROSITE" id="PS51257">
    <property type="entry name" value="PROKAR_LIPOPROTEIN"/>
    <property type="match status" value="1"/>
</dbReference>
<sequence length="172" mass="18078">MKATLLKLKQHSHYGVIVLLSLLLTGCITTGTALSQTNVNQIQRGITSEAEIRQMFGEPVTLKTNQKQGWKRLTYGYKNDDSIKKVAAGTGGAVVGGALGSQIGGGSGSAIAGSLGAIAGGFLASNAVTARREEQYLEVYISLNTGRVSDFNYIEEKSRSQKIGVSSGVNPL</sequence>
<accession>A0A6N7EWI1</accession>
<dbReference type="AlphaFoldDB" id="A0A6N7EWI1"/>
<dbReference type="Proteomes" id="UP000471298">
    <property type="component" value="Unassembled WGS sequence"/>
</dbReference>
<keyword evidence="2" id="KW-1185">Reference proteome</keyword>
<reference evidence="1 2" key="1">
    <citation type="submission" date="2019-10" db="EMBL/GenBank/DDBJ databases">
        <title>Cardiobacteriales fam. a chemoheterotrophic member of the order Cardiobacteriales, and proposal of Cardiobacteriales fam. nov.</title>
        <authorList>
            <person name="Wang C."/>
        </authorList>
    </citation>
    <scope>NUCLEOTIDE SEQUENCE [LARGE SCALE GENOMIC DNA]</scope>
    <source>
        <strain evidence="1 2">ML27</strain>
    </source>
</reference>
<evidence type="ECO:0000313" key="1">
    <source>
        <dbReference type="EMBL" id="MPV85945.1"/>
    </source>
</evidence>
<gene>
    <name evidence="1" type="ORF">GCU85_04240</name>
</gene>
<protein>
    <recommendedName>
        <fullName evidence="3">Outer membrane lipoprotein SlyB</fullName>
    </recommendedName>
</protein>